<protein>
    <submittedName>
        <fullName evidence="4">Response regulator</fullName>
    </submittedName>
</protein>
<sequence>MAARILVVEDDLLNRMFYNEVLGACGHEVAMVADGAGVMREVERFKPDLITMDIQLPHVSGLTLIDTLRRRHETRDIPIIAITAFAGREEEARCRAAGASNYLAKPVTMDRLKNAVDAALGG</sequence>
<proteinExistence type="predicted"/>
<dbReference type="Pfam" id="PF00072">
    <property type="entry name" value="Response_reg"/>
    <property type="match status" value="1"/>
</dbReference>
<comment type="caution">
    <text evidence="4">The sequence shown here is derived from an EMBL/GenBank/DDBJ whole genome shotgun (WGS) entry which is preliminary data.</text>
</comment>
<dbReference type="OrthoDB" id="9801602at2"/>
<dbReference type="PROSITE" id="PS50110">
    <property type="entry name" value="RESPONSE_REGULATORY"/>
    <property type="match status" value="1"/>
</dbReference>
<feature type="domain" description="Response regulatory" evidence="3">
    <location>
        <begin position="4"/>
        <end position="120"/>
    </location>
</feature>
<dbReference type="GO" id="GO:0000160">
    <property type="term" value="P:phosphorelay signal transduction system"/>
    <property type="evidence" value="ECO:0007669"/>
    <property type="project" value="InterPro"/>
</dbReference>
<dbReference type="AlphaFoldDB" id="A0A844YTP5"/>
<evidence type="ECO:0000256" key="1">
    <source>
        <dbReference type="ARBA" id="ARBA00022553"/>
    </source>
</evidence>
<evidence type="ECO:0000259" key="3">
    <source>
        <dbReference type="PROSITE" id="PS50110"/>
    </source>
</evidence>
<evidence type="ECO:0000313" key="5">
    <source>
        <dbReference type="Proteomes" id="UP000466966"/>
    </source>
</evidence>
<dbReference type="PANTHER" id="PTHR44591:SF23">
    <property type="entry name" value="CHEY SUBFAMILY"/>
    <property type="match status" value="1"/>
</dbReference>
<keyword evidence="1 2" id="KW-0597">Phosphoprotein</keyword>
<dbReference type="EMBL" id="WTYV01000001">
    <property type="protein sequence ID" value="MXO70492.1"/>
    <property type="molecule type" value="Genomic_DNA"/>
</dbReference>
<dbReference type="RefSeq" id="WP_160770404.1">
    <property type="nucleotide sequence ID" value="NZ_WTYV01000001.1"/>
</dbReference>
<dbReference type="Gene3D" id="3.40.50.2300">
    <property type="match status" value="1"/>
</dbReference>
<dbReference type="Proteomes" id="UP000466966">
    <property type="component" value="Unassembled WGS sequence"/>
</dbReference>
<dbReference type="SMART" id="SM00448">
    <property type="entry name" value="REC"/>
    <property type="match status" value="1"/>
</dbReference>
<organism evidence="4 5">
    <name type="scientific">Alteraurantiacibacter buctensis</name>
    <dbReference type="NCBI Taxonomy" id="1503981"/>
    <lineage>
        <taxon>Bacteria</taxon>
        <taxon>Pseudomonadati</taxon>
        <taxon>Pseudomonadota</taxon>
        <taxon>Alphaproteobacteria</taxon>
        <taxon>Sphingomonadales</taxon>
        <taxon>Erythrobacteraceae</taxon>
        <taxon>Alteraurantiacibacter</taxon>
    </lineage>
</organism>
<dbReference type="InterPro" id="IPR050595">
    <property type="entry name" value="Bact_response_regulator"/>
</dbReference>
<evidence type="ECO:0000313" key="4">
    <source>
        <dbReference type="EMBL" id="MXO70492.1"/>
    </source>
</evidence>
<dbReference type="PANTHER" id="PTHR44591">
    <property type="entry name" value="STRESS RESPONSE REGULATOR PROTEIN 1"/>
    <property type="match status" value="1"/>
</dbReference>
<reference evidence="4 5" key="1">
    <citation type="submission" date="2019-12" db="EMBL/GenBank/DDBJ databases">
        <title>Genomic-based taxomic classification of the family Erythrobacteraceae.</title>
        <authorList>
            <person name="Xu L."/>
        </authorList>
    </citation>
    <scope>NUCLEOTIDE SEQUENCE [LARGE SCALE GENOMIC DNA]</scope>
    <source>
        <strain evidence="4 5">M0322</strain>
    </source>
</reference>
<gene>
    <name evidence="4" type="ORF">GRI99_02455</name>
</gene>
<accession>A0A844YTP5</accession>
<dbReference type="InterPro" id="IPR001789">
    <property type="entry name" value="Sig_transdc_resp-reg_receiver"/>
</dbReference>
<evidence type="ECO:0000256" key="2">
    <source>
        <dbReference type="PROSITE-ProRule" id="PRU00169"/>
    </source>
</evidence>
<keyword evidence="5" id="KW-1185">Reference proteome</keyword>
<dbReference type="SUPFAM" id="SSF52172">
    <property type="entry name" value="CheY-like"/>
    <property type="match status" value="1"/>
</dbReference>
<dbReference type="InterPro" id="IPR011006">
    <property type="entry name" value="CheY-like_superfamily"/>
</dbReference>
<feature type="modified residue" description="4-aspartylphosphate" evidence="2">
    <location>
        <position position="53"/>
    </location>
</feature>
<name>A0A844YTP5_9SPHN</name>